<gene>
    <name evidence="1" type="ORF">QFC19_007312</name>
</gene>
<comment type="caution">
    <text evidence="1">The sequence shown here is derived from an EMBL/GenBank/DDBJ whole genome shotgun (WGS) entry which is preliminary data.</text>
</comment>
<protein>
    <submittedName>
        <fullName evidence="1">Uncharacterized protein</fullName>
    </submittedName>
</protein>
<dbReference type="EMBL" id="JASBWR010000095">
    <property type="protein sequence ID" value="KAJ9096210.1"/>
    <property type="molecule type" value="Genomic_DNA"/>
</dbReference>
<dbReference type="Proteomes" id="UP001241377">
    <property type="component" value="Unassembled WGS sequence"/>
</dbReference>
<evidence type="ECO:0000313" key="1">
    <source>
        <dbReference type="EMBL" id="KAJ9096210.1"/>
    </source>
</evidence>
<evidence type="ECO:0000313" key="2">
    <source>
        <dbReference type="Proteomes" id="UP001241377"/>
    </source>
</evidence>
<proteinExistence type="predicted"/>
<name>A0ACC2VBB8_9TREE</name>
<organism evidence="1 2">
    <name type="scientific">Naganishia cerealis</name>
    <dbReference type="NCBI Taxonomy" id="610337"/>
    <lineage>
        <taxon>Eukaryota</taxon>
        <taxon>Fungi</taxon>
        <taxon>Dikarya</taxon>
        <taxon>Basidiomycota</taxon>
        <taxon>Agaricomycotina</taxon>
        <taxon>Tremellomycetes</taxon>
        <taxon>Filobasidiales</taxon>
        <taxon>Filobasidiaceae</taxon>
        <taxon>Naganishia</taxon>
    </lineage>
</organism>
<keyword evidence="2" id="KW-1185">Reference proteome</keyword>
<reference evidence="1" key="1">
    <citation type="submission" date="2023-04" db="EMBL/GenBank/DDBJ databases">
        <title>Draft Genome sequencing of Naganishia species isolated from polar environments using Oxford Nanopore Technology.</title>
        <authorList>
            <person name="Leo P."/>
            <person name="Venkateswaran K."/>
        </authorList>
    </citation>
    <scope>NUCLEOTIDE SEQUENCE</scope>
    <source>
        <strain evidence="1">MNA-CCFEE 5261</strain>
    </source>
</reference>
<sequence>MSEQTSSSVLSSSEVAFPRGGASVLTPLEVKEISNEAARDVLFESSTAAKRTSGEKSQQARKKSKKSKKNTKESEEVENVITIESLSFKKLFPGTTVLGQISKVNKLDLEIAIGDNLIGYVPISSISDEITRKVELYQQESDSSEDEEEEGVTRTATMKDNELPDLQSIFKAGEWLRAKVTEAELSQSKKKRIQFTIEPENVNESIEDEDLIPGNLLQCSVVSVEDRGVILNTGVSGKSGFISNKELSNANIDLQSLSEGYVMMTSIAAKPTTRTISLRPATLSVFLKKNKVSNISSVDAIQPGIIVDALVAEITKEGITTKVFGMVDGTISLLNIGEYDLDSLNHKFTIGNSIKARVIAVLLKGGTKKLVLSILPRILSLDSQENTDALEAFPIGFVFDQVEVIGLDSNYIFVSTGTSSYHGQVHISKINQEKVIDDYFVGSKHKARVIGLNKFEGLLTLTMDPKIIDTKFMVPLQIPVGEYINGGEIIKVLPDGAGIQVKIFNDFDAFVPPEHMSDVRLVYPERKYKVGSKIKGRVLKVHGSKIFITLKKTLVNIEDDEVLSNFELAEIGLKTPATVEKFVHNGAIVSFFGNLRAFLPKNEISETFVKDAKDFLKKGQTVNVRIMDRDETQQRLIVTLKQNDVTKAQQSAVSSVVPGKTIVEASIVEKSKDKDSVIVEIEGSNLRGVIYAGQLSDGNYEQTRALYKKIQAGDKLEAVVLERDMKTRSVILSAKQSLINGAKNNQIPSQFSDVTVSDKVLTGYIKSVTNLGLFVAFGGKLTGLVLAKYATKNPNEDILKRFYKNQSVSCRVIRLDNENKRFLLSLDSEDKSEHGQELVNPVDSTKKLITDYTPGAKTQAKIKSIKGTQLNVQLADNLQGRLDITQCFEKWSDIKDKNQPLSQFHKDEILSVRVLGYHDAKNHTFLPISHRKSKNTILELTLLEKDPITEIKDVKVGSEHVAFVNNLARGFVWVSMSLSVKGRVSFMDLSDEVSIFEDLENRLPIGAAIKAKVKQIDEEHKNIILTSRKHTVTKFEDVELNKQYPARVLKVLPSFVLVELAHDVVASSYITDALNDYSSALNEVFHANDYTTATVLAVDKDSKKISVLLRTNKAVDKVINSVEDLQRGDVVKGFVKNVANNGVYVSLGRSVHGLVRVSDLSDSYLKDWKKYFKQHQPVVGKVVNCKEEGRVLITLKESEVNGELNVLKKFEDLKEGEVYEGSVRQVTDFGVFVKLDGTLNVSGLCHHSEVADNKDVDVKALFGEGDRVKVKILGINSEKKQLSLGMKVSYFAPEAAQNEESDDDVEMAESEEATPSASESSDESDEEIVEGAFEADSDVDHDDEETSNVVAEDSGMGLSTNGFDWTASILDQAQESDESSDDEDFVNKKKKKRSTKVVEDKTADINTRAPQSVSDFERMLIGSPNSSVLWMNYMSFQLQLSEIEKAREIGERALKTINYREEQEKLNIWIALLNLENTFGTKESLEDTFRRSCQYMEPLTMHQKLASIYTLSEKFDEATSLYKVMIKKFSKNVSVWVAYASYLLDRQMNDEVHEALAKAMQALPSKESIEVVKKFAQLEFTKGDPEQGRSLFEGLVADAPKRIDLWNVYLDQEIKLNDKSKVENLFERVITKKLTKKQAKFFFTKWLKYEEDQNDEKSGARVKAKAAEYVEAHT</sequence>
<accession>A0ACC2VBB8</accession>